<sequence length="153" mass="17020">MKLLLSAGIVGVVLLGGCSPLYNRHVEYADVRPEAFPLIRAVGYAPISAQHGANAEHKMLAAMKASKLDAYRELTEIVHGQKIDAGNKLQNMVLQDEKLSASVQGVITGAKVVKTYAVDDVYITELELDFEQVYQVYQNTKPRQTIKSVRYYY</sequence>
<dbReference type="AlphaFoldDB" id="A0A7Y5EHD3"/>
<keyword evidence="1" id="KW-0449">Lipoprotein</keyword>
<keyword evidence="2" id="KW-1185">Reference proteome</keyword>
<reference evidence="1 2" key="1">
    <citation type="submission" date="2020-06" db="EMBL/GenBank/DDBJ databases">
        <title>Rheinheimera sp. nov., a marine bacterium isolated from coastal.</title>
        <authorList>
            <person name="Yu Q."/>
            <person name="Qi Y."/>
            <person name="Pu J."/>
        </authorList>
    </citation>
    <scope>NUCLEOTIDE SEQUENCE [LARGE SCALE GENOMIC DNA]</scope>
    <source>
        <strain evidence="1 2">YQF-2</strain>
    </source>
</reference>
<organism evidence="1 2">
    <name type="scientific">Rheinheimera lutimaris</name>
    <dbReference type="NCBI Taxonomy" id="2740584"/>
    <lineage>
        <taxon>Bacteria</taxon>
        <taxon>Pseudomonadati</taxon>
        <taxon>Pseudomonadota</taxon>
        <taxon>Gammaproteobacteria</taxon>
        <taxon>Chromatiales</taxon>
        <taxon>Chromatiaceae</taxon>
        <taxon>Rheinheimera</taxon>
    </lineage>
</organism>
<protein>
    <submittedName>
        <fullName evidence="1">LPP20 family lipoprotein</fullName>
    </submittedName>
</protein>
<evidence type="ECO:0000313" key="2">
    <source>
        <dbReference type="Proteomes" id="UP000523161"/>
    </source>
</evidence>
<dbReference type="PROSITE" id="PS51257">
    <property type="entry name" value="PROKAR_LIPOPROTEIN"/>
    <property type="match status" value="1"/>
</dbReference>
<gene>
    <name evidence="1" type="ORF">HRH59_07140</name>
</gene>
<evidence type="ECO:0000313" key="1">
    <source>
        <dbReference type="EMBL" id="NRQ42345.1"/>
    </source>
</evidence>
<dbReference type="EMBL" id="JABSOD010000005">
    <property type="protein sequence ID" value="NRQ42345.1"/>
    <property type="molecule type" value="Genomic_DNA"/>
</dbReference>
<accession>A0A7Y5EHD3</accession>
<dbReference type="Proteomes" id="UP000523161">
    <property type="component" value="Unassembled WGS sequence"/>
</dbReference>
<dbReference type="PIRSF" id="PIRSF028687">
    <property type="entry name" value="UCP028687"/>
    <property type="match status" value="1"/>
</dbReference>
<dbReference type="InterPro" id="IPR007293">
    <property type="entry name" value="FlgP"/>
</dbReference>
<comment type="caution">
    <text evidence="1">The sequence shown here is derived from an EMBL/GenBank/DDBJ whole genome shotgun (WGS) entry which is preliminary data.</text>
</comment>
<name>A0A7Y5EHD3_9GAMM</name>
<proteinExistence type="predicted"/>
<dbReference type="RefSeq" id="WP_173500582.1">
    <property type="nucleotide sequence ID" value="NZ_JABSOD010000005.1"/>
</dbReference>